<dbReference type="InterPro" id="IPR000524">
    <property type="entry name" value="Tscrpt_reg_HTH_GntR"/>
</dbReference>
<evidence type="ECO:0000313" key="6">
    <source>
        <dbReference type="Proteomes" id="UP000249890"/>
    </source>
</evidence>
<organism evidence="5 6">
    <name type="scientific">Paenibacillus donghaensis</name>
    <dbReference type="NCBI Taxonomy" id="414771"/>
    <lineage>
        <taxon>Bacteria</taxon>
        <taxon>Bacillati</taxon>
        <taxon>Bacillota</taxon>
        <taxon>Bacilli</taxon>
        <taxon>Bacillales</taxon>
        <taxon>Paenibacillaceae</taxon>
        <taxon>Paenibacillus</taxon>
    </lineage>
</organism>
<dbReference type="PANTHER" id="PTHR43537">
    <property type="entry name" value="TRANSCRIPTIONAL REGULATOR, GNTR FAMILY"/>
    <property type="match status" value="1"/>
</dbReference>
<dbReference type="GO" id="GO:0003700">
    <property type="term" value="F:DNA-binding transcription factor activity"/>
    <property type="evidence" value="ECO:0007669"/>
    <property type="project" value="InterPro"/>
</dbReference>
<dbReference type="GO" id="GO:0003677">
    <property type="term" value="F:DNA binding"/>
    <property type="evidence" value="ECO:0007669"/>
    <property type="project" value="UniProtKB-KW"/>
</dbReference>
<reference evidence="5 6" key="1">
    <citation type="submission" date="2017-06" db="EMBL/GenBank/DDBJ databases">
        <title>Complete genome sequence of Paenibacillus donghaensis KCTC 13049T isolated from East Sea sediment, South Korea.</title>
        <authorList>
            <person name="Jung B.K."/>
            <person name="Hong S.-J."/>
            <person name="Shin J.-H."/>
        </authorList>
    </citation>
    <scope>NUCLEOTIDE SEQUENCE [LARGE SCALE GENOMIC DNA]</scope>
    <source>
        <strain evidence="5 6">KCTC 13049</strain>
    </source>
</reference>
<keyword evidence="3" id="KW-0804">Transcription</keyword>
<dbReference type="AlphaFoldDB" id="A0A2Z2KEC4"/>
<keyword evidence="1" id="KW-0805">Transcription regulation</keyword>
<evidence type="ECO:0000256" key="2">
    <source>
        <dbReference type="ARBA" id="ARBA00023125"/>
    </source>
</evidence>
<dbReference type="PROSITE" id="PS50949">
    <property type="entry name" value="HTH_GNTR"/>
    <property type="match status" value="1"/>
</dbReference>
<protein>
    <submittedName>
        <fullName evidence="5">GntR family transcriptional regulator</fullName>
    </submittedName>
</protein>
<dbReference type="Gene3D" id="1.10.10.10">
    <property type="entry name" value="Winged helix-like DNA-binding domain superfamily/Winged helix DNA-binding domain"/>
    <property type="match status" value="1"/>
</dbReference>
<name>A0A2Z2KEC4_9BACL</name>
<dbReference type="InterPro" id="IPR008920">
    <property type="entry name" value="TF_FadR/GntR_C"/>
</dbReference>
<keyword evidence="6" id="KW-1185">Reference proteome</keyword>
<dbReference type="SUPFAM" id="SSF46785">
    <property type="entry name" value="Winged helix' DNA-binding domain"/>
    <property type="match status" value="1"/>
</dbReference>
<feature type="domain" description="HTH gntR-type" evidence="4">
    <location>
        <begin position="11"/>
        <end position="77"/>
    </location>
</feature>
<dbReference type="InterPro" id="IPR036390">
    <property type="entry name" value="WH_DNA-bd_sf"/>
</dbReference>
<gene>
    <name evidence="5" type="ORF">B9T62_32845</name>
</gene>
<dbReference type="RefSeq" id="WP_087919072.1">
    <property type="nucleotide sequence ID" value="NZ_CP021780.1"/>
</dbReference>
<dbReference type="SUPFAM" id="SSF48008">
    <property type="entry name" value="GntR ligand-binding domain-like"/>
    <property type="match status" value="1"/>
</dbReference>
<keyword evidence="2" id="KW-0238">DNA-binding</keyword>
<evidence type="ECO:0000259" key="4">
    <source>
        <dbReference type="PROSITE" id="PS50949"/>
    </source>
</evidence>
<dbReference type="Pfam" id="PF00392">
    <property type="entry name" value="GntR"/>
    <property type="match status" value="1"/>
</dbReference>
<dbReference type="SMART" id="SM00345">
    <property type="entry name" value="HTH_GNTR"/>
    <property type="match status" value="1"/>
</dbReference>
<dbReference type="OrthoDB" id="368257at2"/>
<dbReference type="PANTHER" id="PTHR43537:SF24">
    <property type="entry name" value="GLUCONATE OPERON TRANSCRIPTIONAL REPRESSOR"/>
    <property type="match status" value="1"/>
</dbReference>
<dbReference type="PRINTS" id="PR00035">
    <property type="entry name" value="HTHGNTR"/>
</dbReference>
<dbReference type="Pfam" id="PF07729">
    <property type="entry name" value="FCD"/>
    <property type="match status" value="1"/>
</dbReference>
<dbReference type="KEGG" id="pdh:B9T62_32845"/>
<dbReference type="InterPro" id="IPR011711">
    <property type="entry name" value="GntR_C"/>
</dbReference>
<dbReference type="InterPro" id="IPR036388">
    <property type="entry name" value="WH-like_DNA-bd_sf"/>
</dbReference>
<dbReference type="Proteomes" id="UP000249890">
    <property type="component" value="Chromosome"/>
</dbReference>
<evidence type="ECO:0000256" key="3">
    <source>
        <dbReference type="ARBA" id="ARBA00023163"/>
    </source>
</evidence>
<dbReference type="SMART" id="SM00895">
    <property type="entry name" value="FCD"/>
    <property type="match status" value="1"/>
</dbReference>
<proteinExistence type="predicted"/>
<sequence>MQFPKAWLQGVSLGEYIACELRLQIINETIPRGEILSENRIAGEFGASRSPVREALRTLSTEGLIRLERMGAVVLGLNLQEVEELYDVRYLIESFAQSRLAGQQQESLLSRLEQSIDKMKLAVKYGDVVEFALQDFTFHESIILEAHHTRILHLWNSIRQMVMTVMLITNQRSFQAGAEHMNWVAEKHHTIVQALRSGDAEVIRRTVETYFADSAETLVRSLPHS</sequence>
<evidence type="ECO:0000313" key="5">
    <source>
        <dbReference type="EMBL" id="ASA25106.1"/>
    </source>
</evidence>
<accession>A0A2Z2KEC4</accession>
<dbReference type="EMBL" id="CP021780">
    <property type="protein sequence ID" value="ASA25106.1"/>
    <property type="molecule type" value="Genomic_DNA"/>
</dbReference>
<evidence type="ECO:0000256" key="1">
    <source>
        <dbReference type="ARBA" id="ARBA00023015"/>
    </source>
</evidence>
<dbReference type="Gene3D" id="1.20.120.530">
    <property type="entry name" value="GntR ligand-binding domain-like"/>
    <property type="match status" value="1"/>
</dbReference>